<dbReference type="InterPro" id="IPR036390">
    <property type="entry name" value="WH_DNA-bd_sf"/>
</dbReference>
<evidence type="ECO:0000256" key="2">
    <source>
        <dbReference type="ARBA" id="ARBA00023125"/>
    </source>
</evidence>
<dbReference type="PRINTS" id="PR00033">
    <property type="entry name" value="HTHASNC"/>
</dbReference>
<dbReference type="RefSeq" id="WP_382166682.1">
    <property type="nucleotide sequence ID" value="NZ_JBHTBR010000004.1"/>
</dbReference>
<protein>
    <submittedName>
        <fullName evidence="5">Lrp/AsnC family transcriptional regulator</fullName>
    </submittedName>
</protein>
<keyword evidence="6" id="KW-1185">Reference proteome</keyword>
<dbReference type="SUPFAM" id="SSF46785">
    <property type="entry name" value="Winged helix' DNA-binding domain"/>
    <property type="match status" value="1"/>
</dbReference>
<feature type="domain" description="HTH asnC-type" evidence="4">
    <location>
        <begin position="5"/>
        <end position="66"/>
    </location>
</feature>
<dbReference type="Gene3D" id="3.30.70.920">
    <property type="match status" value="1"/>
</dbReference>
<evidence type="ECO:0000256" key="3">
    <source>
        <dbReference type="ARBA" id="ARBA00023163"/>
    </source>
</evidence>
<dbReference type="Gene3D" id="1.10.10.10">
    <property type="entry name" value="Winged helix-like DNA-binding domain superfamily/Winged helix DNA-binding domain"/>
    <property type="match status" value="1"/>
</dbReference>
<dbReference type="CDD" id="cd00090">
    <property type="entry name" value="HTH_ARSR"/>
    <property type="match status" value="1"/>
</dbReference>
<dbReference type="SUPFAM" id="SSF54909">
    <property type="entry name" value="Dimeric alpha+beta barrel"/>
    <property type="match status" value="1"/>
</dbReference>
<dbReference type="PANTHER" id="PTHR30154">
    <property type="entry name" value="LEUCINE-RESPONSIVE REGULATORY PROTEIN"/>
    <property type="match status" value="1"/>
</dbReference>
<gene>
    <name evidence="5" type="ORF">ACFQS8_07490</name>
</gene>
<dbReference type="PROSITE" id="PS00519">
    <property type="entry name" value="HTH_ASNC_1"/>
    <property type="match status" value="1"/>
</dbReference>
<reference evidence="6" key="1">
    <citation type="journal article" date="2019" name="Int. J. Syst. Evol. Microbiol.">
        <title>The Global Catalogue of Microorganisms (GCM) 10K type strain sequencing project: providing services to taxonomists for standard genome sequencing and annotation.</title>
        <authorList>
            <consortium name="The Broad Institute Genomics Platform"/>
            <consortium name="The Broad Institute Genome Sequencing Center for Infectious Disease"/>
            <person name="Wu L."/>
            <person name="Ma J."/>
        </authorList>
    </citation>
    <scope>NUCLEOTIDE SEQUENCE [LARGE SCALE GENOMIC DNA]</scope>
    <source>
        <strain evidence="6">CCUG 51308</strain>
    </source>
</reference>
<dbReference type="InterPro" id="IPR019887">
    <property type="entry name" value="Tscrpt_reg_AsnC/Lrp_C"/>
</dbReference>
<dbReference type="InterPro" id="IPR011991">
    <property type="entry name" value="ArsR-like_HTH"/>
</dbReference>
<dbReference type="PROSITE" id="PS50956">
    <property type="entry name" value="HTH_ASNC_2"/>
    <property type="match status" value="1"/>
</dbReference>
<dbReference type="InterPro" id="IPR036388">
    <property type="entry name" value="WH-like_DNA-bd_sf"/>
</dbReference>
<dbReference type="SMART" id="SM00344">
    <property type="entry name" value="HTH_ASNC"/>
    <property type="match status" value="1"/>
</dbReference>
<evidence type="ECO:0000259" key="4">
    <source>
        <dbReference type="PROSITE" id="PS50956"/>
    </source>
</evidence>
<evidence type="ECO:0000256" key="1">
    <source>
        <dbReference type="ARBA" id="ARBA00023015"/>
    </source>
</evidence>
<organism evidence="5 6">
    <name type="scientific">Hirschia litorea</name>
    <dbReference type="NCBI Taxonomy" id="1199156"/>
    <lineage>
        <taxon>Bacteria</taxon>
        <taxon>Pseudomonadati</taxon>
        <taxon>Pseudomonadota</taxon>
        <taxon>Alphaproteobacteria</taxon>
        <taxon>Hyphomonadales</taxon>
        <taxon>Hyphomonadaceae</taxon>
        <taxon>Hirschia</taxon>
    </lineage>
</organism>
<comment type="caution">
    <text evidence="5">The sequence shown here is derived from an EMBL/GenBank/DDBJ whole genome shotgun (WGS) entry which is preliminary data.</text>
</comment>
<name>A0ABW2IKR0_9PROT</name>
<dbReference type="InterPro" id="IPR000485">
    <property type="entry name" value="AsnC-type_HTH_dom"/>
</dbReference>
<dbReference type="Proteomes" id="UP001596492">
    <property type="component" value="Unassembled WGS sequence"/>
</dbReference>
<dbReference type="PANTHER" id="PTHR30154:SF17">
    <property type="entry name" value="DNA-BINDING TRANSCRIPTIONAL ACTIVATOR DECR"/>
    <property type="match status" value="1"/>
</dbReference>
<dbReference type="Pfam" id="PF13412">
    <property type="entry name" value="HTH_24"/>
    <property type="match status" value="1"/>
</dbReference>
<sequence>MSLELDSIDAKILDLIQRDAGMSVADIADAVGLSSSPCWRRIKRMEEQGLIERRVTLLNHQKLGLGFEVIANVKLTLPSRENLDLFERAVADWPEVIECMTVTGAVDYFIRIITTDIHAYDNFLRDKLLGLGLVSDIQSRIVVNVAKRTTAAPLGLISPFITEPTTVE</sequence>
<dbReference type="InterPro" id="IPR019888">
    <property type="entry name" value="Tscrpt_reg_AsnC-like"/>
</dbReference>
<proteinExistence type="predicted"/>
<evidence type="ECO:0000313" key="6">
    <source>
        <dbReference type="Proteomes" id="UP001596492"/>
    </source>
</evidence>
<dbReference type="InterPro" id="IPR019885">
    <property type="entry name" value="Tscrpt_reg_HTH_AsnC-type_CS"/>
</dbReference>
<keyword evidence="2" id="KW-0238">DNA-binding</keyword>
<evidence type="ECO:0000313" key="5">
    <source>
        <dbReference type="EMBL" id="MFC7291452.1"/>
    </source>
</evidence>
<keyword evidence="1" id="KW-0805">Transcription regulation</keyword>
<dbReference type="EMBL" id="JBHTBR010000004">
    <property type="protein sequence ID" value="MFC7291452.1"/>
    <property type="molecule type" value="Genomic_DNA"/>
</dbReference>
<dbReference type="InterPro" id="IPR011008">
    <property type="entry name" value="Dimeric_a/b-barrel"/>
</dbReference>
<keyword evidence="3" id="KW-0804">Transcription</keyword>
<dbReference type="Pfam" id="PF01037">
    <property type="entry name" value="AsnC_trans_reg"/>
    <property type="match status" value="1"/>
</dbReference>
<accession>A0ABW2IKR0</accession>